<dbReference type="Proteomes" id="UP000590511">
    <property type="component" value="Unassembled WGS sequence"/>
</dbReference>
<keyword evidence="5" id="KW-1185">Reference proteome</keyword>
<protein>
    <submittedName>
        <fullName evidence="3">Uncharacterized protein</fullName>
    </submittedName>
</protein>
<evidence type="ECO:0000313" key="2">
    <source>
        <dbReference type="EMBL" id="GIE37900.1"/>
    </source>
</evidence>
<feature type="chain" id="PRO_5038941669" evidence="1">
    <location>
        <begin position="32"/>
        <end position="192"/>
    </location>
</feature>
<evidence type="ECO:0000313" key="5">
    <source>
        <dbReference type="Proteomes" id="UP000631312"/>
    </source>
</evidence>
<organism evidence="3 4">
    <name type="scientific">Actinoplanes lobatus</name>
    <dbReference type="NCBI Taxonomy" id="113568"/>
    <lineage>
        <taxon>Bacteria</taxon>
        <taxon>Bacillati</taxon>
        <taxon>Actinomycetota</taxon>
        <taxon>Actinomycetes</taxon>
        <taxon>Micromonosporales</taxon>
        <taxon>Micromonosporaceae</taxon>
        <taxon>Actinoplanes</taxon>
    </lineage>
</organism>
<dbReference type="AlphaFoldDB" id="A0A7W7HMM3"/>
<gene>
    <name evidence="2" type="ORF">Alo02nite_07980</name>
    <name evidence="3" type="ORF">BJ964_007527</name>
</gene>
<dbReference type="EMBL" id="BOMP01000011">
    <property type="protein sequence ID" value="GIE37900.1"/>
    <property type="molecule type" value="Genomic_DNA"/>
</dbReference>
<proteinExistence type="predicted"/>
<feature type="signal peptide" evidence="1">
    <location>
        <begin position="1"/>
        <end position="31"/>
    </location>
</feature>
<sequence length="192" mass="19498">MNMNLLRWAAAPLGLAVSAAVVLGFSGAAFTDTQTNAGNSFAVHDSVALQLTDKNSAVATLPLFDTATEHLNGKAANGVLKPGDTISNEITVNYTGKHDAVVALTATGATGTGKELADDLLVTVKNGAGDVVGAAEQKLSALSVPVLWDITGNPATPTQSQKYVFTVKLASGTTQYDATLGSVGFAFTATGK</sequence>
<evidence type="ECO:0000313" key="3">
    <source>
        <dbReference type="EMBL" id="MBB4753366.1"/>
    </source>
</evidence>
<evidence type="ECO:0000313" key="4">
    <source>
        <dbReference type="Proteomes" id="UP000590511"/>
    </source>
</evidence>
<dbReference type="Proteomes" id="UP000631312">
    <property type="component" value="Unassembled WGS sequence"/>
</dbReference>
<dbReference type="RefSeq" id="WP_188125074.1">
    <property type="nucleotide sequence ID" value="NZ_BOMP01000011.1"/>
</dbReference>
<comment type="caution">
    <text evidence="3">The sequence shown here is derived from an EMBL/GenBank/DDBJ whole genome shotgun (WGS) entry which is preliminary data.</text>
</comment>
<reference evidence="3 4" key="1">
    <citation type="submission" date="2020-08" db="EMBL/GenBank/DDBJ databases">
        <title>Sequencing the genomes of 1000 actinobacteria strains.</title>
        <authorList>
            <person name="Klenk H.-P."/>
        </authorList>
    </citation>
    <scope>NUCLEOTIDE SEQUENCE [LARGE SCALE GENOMIC DNA]</scope>
    <source>
        <strain evidence="3 4">DSM 43150</strain>
    </source>
</reference>
<accession>A0A7W7HMM3</accession>
<keyword evidence="1" id="KW-0732">Signal</keyword>
<evidence type="ECO:0000256" key="1">
    <source>
        <dbReference type="SAM" id="SignalP"/>
    </source>
</evidence>
<reference evidence="2 5" key="2">
    <citation type="submission" date="2021-01" db="EMBL/GenBank/DDBJ databases">
        <title>Whole genome shotgun sequence of Actinoplanes lobatus NBRC 12513.</title>
        <authorList>
            <person name="Komaki H."/>
            <person name="Tamura T."/>
        </authorList>
    </citation>
    <scope>NUCLEOTIDE SEQUENCE [LARGE SCALE GENOMIC DNA]</scope>
    <source>
        <strain evidence="2 5">NBRC 12513</strain>
    </source>
</reference>
<dbReference type="EMBL" id="JACHNC010000001">
    <property type="protein sequence ID" value="MBB4753366.1"/>
    <property type="molecule type" value="Genomic_DNA"/>
</dbReference>
<name>A0A7W7HMM3_9ACTN</name>